<dbReference type="InterPro" id="IPR027843">
    <property type="entry name" value="DUF4440"/>
</dbReference>
<evidence type="ECO:0000313" key="7">
    <source>
        <dbReference type="Proteomes" id="UP001468095"/>
    </source>
</evidence>
<reference evidence="2 7" key="3">
    <citation type="submission" date="2024-04" db="EMBL/GenBank/DDBJ databases">
        <authorList>
            <person name="Suleimanova A.D."/>
            <person name="Pudova D.S."/>
            <person name="Shagimardanova E.I."/>
            <person name="Sharipova M.R."/>
        </authorList>
    </citation>
    <scope>NUCLEOTIDE SEQUENCE [LARGE SCALE GENOMIC DNA]</scope>
    <source>
        <strain evidence="2 7">3.1</strain>
    </source>
</reference>
<evidence type="ECO:0000313" key="5">
    <source>
        <dbReference type="Proteomes" id="UP000433737"/>
    </source>
</evidence>
<dbReference type="Proteomes" id="UP000566985">
    <property type="component" value="Unassembled WGS sequence"/>
</dbReference>
<evidence type="ECO:0000313" key="6">
    <source>
        <dbReference type="Proteomes" id="UP000566985"/>
    </source>
</evidence>
<protein>
    <submittedName>
        <fullName evidence="4">Cytoplasmic protein</fullName>
    </submittedName>
    <submittedName>
        <fullName evidence="3">DUF4440 domain-containing protein</fullName>
    </submittedName>
</protein>
<dbReference type="AlphaFoldDB" id="A0A654AJF5"/>
<dbReference type="GeneID" id="57343905"/>
<dbReference type="SUPFAM" id="SSF54427">
    <property type="entry name" value="NTF2-like"/>
    <property type="match status" value="1"/>
</dbReference>
<dbReference type="Proteomes" id="UP001468095">
    <property type="component" value="Unassembled WGS sequence"/>
</dbReference>
<dbReference type="Pfam" id="PF14534">
    <property type="entry name" value="DUF4440"/>
    <property type="match status" value="1"/>
</dbReference>
<gene>
    <name evidence="2" type="ORF">AABB92_05435</name>
    <name evidence="3" type="ORF">HU668_02065</name>
    <name evidence="4" type="ORF">PANT111_90155</name>
</gene>
<reference evidence="4 5" key="1">
    <citation type="submission" date="2019-10" db="EMBL/GenBank/DDBJ databases">
        <authorList>
            <person name="Karimi E."/>
        </authorList>
    </citation>
    <scope>NUCLEOTIDE SEQUENCE [LARGE SCALE GENOMIC DNA]</scope>
    <source>
        <strain evidence="4">Pantoea sp. 111</strain>
    </source>
</reference>
<dbReference type="RefSeq" id="WP_031376904.1">
    <property type="nucleotide sequence ID" value="NZ_CAUQFK010000074.1"/>
</dbReference>
<comment type="caution">
    <text evidence="3">The sequence shown here is derived from an EMBL/GenBank/DDBJ whole genome shotgun (WGS) entry which is preliminary data.</text>
</comment>
<sequence>MNRYFREVIDAHQAIEAWLSEGSGDALLSRFDAEFSMITLGGTAIDYAALSAMFSSQRGARPGLQITLDRLTLLAEWPQGAVVLYREHHHQPGQTPIVRWSSVLFTLQGERLLWRHLHETRQPE</sequence>
<dbReference type="Proteomes" id="UP000433737">
    <property type="component" value="Unassembled WGS sequence"/>
</dbReference>
<reference evidence="3 6" key="2">
    <citation type="submission" date="2020-05" db="EMBL/GenBank/DDBJ databases">
        <title>Whole Genome Sequences of Enterobacteriales Associated with the International Space Station.</title>
        <authorList>
            <person name="Bharadwaj A."/>
            <person name="Daudu R."/>
            <person name="Singh N."/>
            <person name="Wood J."/>
            <person name="Debieu M."/>
            <person name="Mason C."/>
            <person name="Wang C."/>
            <person name="Venkateswaran K."/>
        </authorList>
    </citation>
    <scope>NUCLEOTIDE SEQUENCE [LARGE SCALE GENOMIC DNA]</scope>
    <source>
        <strain evidence="3 6">IF5SW-B1</strain>
    </source>
</reference>
<evidence type="ECO:0000313" key="4">
    <source>
        <dbReference type="EMBL" id="VXC67835.1"/>
    </source>
</evidence>
<dbReference type="EMBL" id="CABWMH010000056">
    <property type="protein sequence ID" value="VXC67835.1"/>
    <property type="molecule type" value="Genomic_DNA"/>
</dbReference>
<dbReference type="Gene3D" id="3.10.450.50">
    <property type="match status" value="1"/>
</dbReference>
<accession>A0A654AJF5</accession>
<dbReference type="InterPro" id="IPR032710">
    <property type="entry name" value="NTF2-like_dom_sf"/>
</dbReference>
<name>A0A654AJF5_9GAMM</name>
<dbReference type="EMBL" id="JABWPM010000001">
    <property type="protein sequence ID" value="NUY95240.1"/>
    <property type="molecule type" value="Genomic_DNA"/>
</dbReference>
<feature type="domain" description="DUF4440" evidence="1">
    <location>
        <begin position="9"/>
        <end position="106"/>
    </location>
</feature>
<organism evidence="3 6">
    <name type="scientific">Pantoea brenneri</name>
    <dbReference type="NCBI Taxonomy" id="472694"/>
    <lineage>
        <taxon>Bacteria</taxon>
        <taxon>Pseudomonadati</taxon>
        <taxon>Pseudomonadota</taxon>
        <taxon>Gammaproteobacteria</taxon>
        <taxon>Enterobacterales</taxon>
        <taxon>Erwiniaceae</taxon>
        <taxon>Pantoea</taxon>
    </lineage>
</organism>
<dbReference type="PIRSF" id="PIRSF029394">
    <property type="entry name" value="UCP029394"/>
    <property type="match status" value="1"/>
</dbReference>
<dbReference type="EMBL" id="JBCGBG010000001">
    <property type="protein sequence ID" value="MEL7695104.1"/>
    <property type="molecule type" value="Genomic_DNA"/>
</dbReference>
<proteinExistence type="predicted"/>
<keyword evidence="7" id="KW-1185">Reference proteome</keyword>
<evidence type="ECO:0000313" key="3">
    <source>
        <dbReference type="EMBL" id="NUY95240.1"/>
    </source>
</evidence>
<evidence type="ECO:0000259" key="1">
    <source>
        <dbReference type="Pfam" id="PF14534"/>
    </source>
</evidence>
<evidence type="ECO:0000313" key="2">
    <source>
        <dbReference type="EMBL" id="MEL7695104.1"/>
    </source>
</evidence>
<dbReference type="InterPro" id="IPR016918">
    <property type="entry name" value="UCP029394"/>
</dbReference>